<dbReference type="GO" id="GO:0016787">
    <property type="term" value="F:hydrolase activity"/>
    <property type="evidence" value="ECO:0007669"/>
    <property type="project" value="UniProtKB-KW"/>
</dbReference>
<sequence length="265" mass="29379">MKSVTAEWMDQVAEELFEAERQAQEVDKMTARFPQLQAENAYEIQRKLIKIKEEREQTRRSGYKLGLTSRAKQEMMGVHEPTYGVLLENMQLFEGEQVSIIPFIHAKIEPEIAFVFDKEVKGPAITTAAILDATAYIAPAMEVIDSRYRNFNFTLADVIADNSSSSRYIFGEKLYRTNEVDLRLMGMVFKKNGEIESTSAGASVMGHPARAVAWMANKLTATGQSIQPGDVVLSGALAGAVTIAPGDHFSVQFDGIGSLDITFKE</sequence>
<dbReference type="InterPro" id="IPR036663">
    <property type="entry name" value="Fumarylacetoacetase_C_sf"/>
</dbReference>
<dbReference type="InterPro" id="IPR050772">
    <property type="entry name" value="Hydratase-Decarb/MhpD_sf"/>
</dbReference>
<accession>A0ABZ2N590</accession>
<evidence type="ECO:0000313" key="3">
    <source>
        <dbReference type="EMBL" id="WXB92609.1"/>
    </source>
</evidence>
<evidence type="ECO:0000259" key="2">
    <source>
        <dbReference type="Pfam" id="PF01557"/>
    </source>
</evidence>
<dbReference type="InterPro" id="IPR011234">
    <property type="entry name" value="Fumarylacetoacetase-like_C"/>
</dbReference>
<dbReference type="RefSeq" id="WP_338751280.1">
    <property type="nucleotide sequence ID" value="NZ_CP147404.1"/>
</dbReference>
<keyword evidence="1" id="KW-0456">Lyase</keyword>
<dbReference type="PANTHER" id="PTHR30143:SF0">
    <property type="entry name" value="2-KETO-4-PENTENOATE HYDRATASE"/>
    <property type="match status" value="1"/>
</dbReference>
<proteinExistence type="predicted"/>
<dbReference type="Proteomes" id="UP001387364">
    <property type="component" value="Chromosome"/>
</dbReference>
<dbReference type="PANTHER" id="PTHR30143">
    <property type="entry name" value="ACID HYDRATASE"/>
    <property type="match status" value="1"/>
</dbReference>
<gene>
    <name evidence="3" type="ORF">WDJ61_15460</name>
</gene>
<dbReference type="EMBL" id="CP147404">
    <property type="protein sequence ID" value="WXB92609.1"/>
    <property type="molecule type" value="Genomic_DNA"/>
</dbReference>
<dbReference type="SUPFAM" id="SSF56529">
    <property type="entry name" value="FAH"/>
    <property type="match status" value="1"/>
</dbReference>
<reference evidence="3 4" key="1">
    <citation type="submission" date="2024-02" db="EMBL/GenBank/DDBJ databases">
        <title>Seven novel Bacillus-like species.</title>
        <authorList>
            <person name="Liu G."/>
        </authorList>
    </citation>
    <scope>NUCLEOTIDE SEQUENCE [LARGE SCALE GENOMIC DNA]</scope>
    <source>
        <strain evidence="3 4">FJAT-52991</strain>
    </source>
</reference>
<dbReference type="Gene3D" id="3.90.850.10">
    <property type="entry name" value="Fumarylacetoacetase-like, C-terminal domain"/>
    <property type="match status" value="1"/>
</dbReference>
<keyword evidence="3" id="KW-0378">Hydrolase</keyword>
<feature type="domain" description="Fumarylacetoacetase-like C-terminal" evidence="2">
    <location>
        <begin position="83"/>
        <end position="262"/>
    </location>
</feature>
<organism evidence="3 4">
    <name type="scientific">Bacillus kandeliae</name>
    <dbReference type="NCBI Taxonomy" id="3129297"/>
    <lineage>
        <taxon>Bacteria</taxon>
        <taxon>Bacillati</taxon>
        <taxon>Bacillota</taxon>
        <taxon>Bacilli</taxon>
        <taxon>Bacillales</taxon>
        <taxon>Bacillaceae</taxon>
        <taxon>Bacillus</taxon>
    </lineage>
</organism>
<dbReference type="Pfam" id="PF01557">
    <property type="entry name" value="FAA_hydrolase"/>
    <property type="match status" value="1"/>
</dbReference>
<protein>
    <submittedName>
        <fullName evidence="3">Fumarylacetoacetate hydrolase family protein</fullName>
    </submittedName>
</protein>
<name>A0ABZ2N590_9BACI</name>
<evidence type="ECO:0000256" key="1">
    <source>
        <dbReference type="ARBA" id="ARBA00023239"/>
    </source>
</evidence>
<evidence type="ECO:0000313" key="4">
    <source>
        <dbReference type="Proteomes" id="UP001387364"/>
    </source>
</evidence>
<keyword evidence="4" id="KW-1185">Reference proteome</keyword>